<sequence>MTSQFLWKVRWMFPLASGWYADLTFVKAQKKDKQITIIVVRGVHPRASVSTEVMCVKPHYVMMLFHPSHCDISSFCSSLSLPPIFQKDTFVDYRGCMLVDRQRPRL</sequence>
<comment type="caution">
    <text evidence="2">The sequence shown here is derived from an EMBL/GenBank/DDBJ whole genome shotgun (WGS) entry which is preliminary data.</text>
</comment>
<dbReference type="Proteomes" id="UP001054945">
    <property type="component" value="Unassembled WGS sequence"/>
</dbReference>
<gene>
    <name evidence="2" type="ORF">CEXT_699321</name>
</gene>
<reference evidence="2 3" key="1">
    <citation type="submission" date="2021-06" db="EMBL/GenBank/DDBJ databases">
        <title>Caerostris extrusa draft genome.</title>
        <authorList>
            <person name="Kono N."/>
            <person name="Arakawa K."/>
        </authorList>
    </citation>
    <scope>NUCLEOTIDE SEQUENCE [LARGE SCALE GENOMIC DNA]</scope>
</reference>
<dbReference type="EMBL" id="BPLR01020841">
    <property type="protein sequence ID" value="GIX83196.1"/>
    <property type="molecule type" value="Genomic_DNA"/>
</dbReference>
<dbReference type="AlphaFoldDB" id="A0AAV4NGW8"/>
<evidence type="ECO:0008006" key="4">
    <source>
        <dbReference type="Google" id="ProtNLM"/>
    </source>
</evidence>
<protein>
    <recommendedName>
        <fullName evidence="4">Secreted protein</fullName>
    </recommendedName>
</protein>
<feature type="chain" id="PRO_5043842528" description="Secreted protein" evidence="1">
    <location>
        <begin position="19"/>
        <end position="106"/>
    </location>
</feature>
<name>A0AAV4NGW8_CAEEX</name>
<accession>A0AAV4NGW8</accession>
<evidence type="ECO:0000313" key="3">
    <source>
        <dbReference type="Proteomes" id="UP001054945"/>
    </source>
</evidence>
<organism evidence="2 3">
    <name type="scientific">Caerostris extrusa</name>
    <name type="common">Bark spider</name>
    <name type="synonym">Caerostris bankana</name>
    <dbReference type="NCBI Taxonomy" id="172846"/>
    <lineage>
        <taxon>Eukaryota</taxon>
        <taxon>Metazoa</taxon>
        <taxon>Ecdysozoa</taxon>
        <taxon>Arthropoda</taxon>
        <taxon>Chelicerata</taxon>
        <taxon>Arachnida</taxon>
        <taxon>Araneae</taxon>
        <taxon>Araneomorphae</taxon>
        <taxon>Entelegynae</taxon>
        <taxon>Araneoidea</taxon>
        <taxon>Araneidae</taxon>
        <taxon>Caerostris</taxon>
    </lineage>
</organism>
<evidence type="ECO:0000313" key="2">
    <source>
        <dbReference type="EMBL" id="GIX83196.1"/>
    </source>
</evidence>
<proteinExistence type="predicted"/>
<evidence type="ECO:0000256" key="1">
    <source>
        <dbReference type="SAM" id="SignalP"/>
    </source>
</evidence>
<feature type="signal peptide" evidence="1">
    <location>
        <begin position="1"/>
        <end position="18"/>
    </location>
</feature>
<keyword evidence="3" id="KW-1185">Reference proteome</keyword>
<keyword evidence="1" id="KW-0732">Signal</keyword>